<evidence type="ECO:0000313" key="11">
    <source>
        <dbReference type="EMBL" id="BBM86545.1"/>
    </source>
</evidence>
<dbReference type="SUPFAM" id="SSF55486">
    <property type="entry name" value="Metalloproteases ('zincins'), catalytic domain"/>
    <property type="match status" value="1"/>
</dbReference>
<dbReference type="KEGG" id="uam:UABAM_04931"/>
<evidence type="ECO:0000256" key="9">
    <source>
        <dbReference type="SAM" id="MobiDB-lite"/>
    </source>
</evidence>
<dbReference type="AlphaFoldDB" id="A0A5S9ITY2"/>
<dbReference type="PANTHER" id="PTHR47466:SF1">
    <property type="entry name" value="METALLOPROTEASE MEP1 (AFU_ORTHOLOGUE AFUA_1G07730)-RELATED"/>
    <property type="match status" value="1"/>
</dbReference>
<evidence type="ECO:0000259" key="10">
    <source>
        <dbReference type="Pfam" id="PF05572"/>
    </source>
</evidence>
<keyword evidence="7 11" id="KW-0482">Metalloprotease</keyword>
<evidence type="ECO:0000256" key="6">
    <source>
        <dbReference type="ARBA" id="ARBA00022833"/>
    </source>
</evidence>
<keyword evidence="8" id="KW-1015">Disulfide bond</keyword>
<keyword evidence="5" id="KW-0378">Hydrolase</keyword>
<dbReference type="OrthoDB" id="6278496at2"/>
<evidence type="ECO:0000313" key="12">
    <source>
        <dbReference type="Proteomes" id="UP000326354"/>
    </source>
</evidence>
<protein>
    <submittedName>
        <fullName evidence="11">Zinc metalloprotease</fullName>
    </submittedName>
</protein>
<feature type="compositionally biased region" description="Basic and acidic residues" evidence="9">
    <location>
        <begin position="339"/>
        <end position="355"/>
    </location>
</feature>
<accession>A0A5S9ITY2</accession>
<dbReference type="GO" id="GO:0008237">
    <property type="term" value="F:metallopeptidase activity"/>
    <property type="evidence" value="ECO:0007669"/>
    <property type="project" value="UniProtKB-KW"/>
</dbReference>
<dbReference type="Pfam" id="PF05572">
    <property type="entry name" value="Peptidase_M43"/>
    <property type="match status" value="1"/>
</dbReference>
<keyword evidence="12" id="KW-1185">Reference proteome</keyword>
<evidence type="ECO:0000256" key="8">
    <source>
        <dbReference type="ARBA" id="ARBA00023157"/>
    </source>
</evidence>
<gene>
    <name evidence="11" type="ORF">UABAM_04931</name>
</gene>
<keyword evidence="2 11" id="KW-0645">Protease</keyword>
<comment type="similarity">
    <text evidence="1">Belongs to the peptidase M43B family.</text>
</comment>
<keyword evidence="4" id="KW-0732">Signal</keyword>
<dbReference type="InterPro" id="IPR024079">
    <property type="entry name" value="MetalloPept_cat_dom_sf"/>
</dbReference>
<evidence type="ECO:0000256" key="7">
    <source>
        <dbReference type="ARBA" id="ARBA00023049"/>
    </source>
</evidence>
<keyword evidence="6" id="KW-0862">Zinc</keyword>
<feature type="domain" description="Peptidase M43 pregnancy-associated plasma-A" evidence="10">
    <location>
        <begin position="162"/>
        <end position="308"/>
    </location>
</feature>
<dbReference type="PANTHER" id="PTHR47466">
    <property type="match status" value="1"/>
</dbReference>
<reference evidence="11 12" key="1">
    <citation type="submission" date="2019-08" db="EMBL/GenBank/DDBJ databases">
        <title>Complete genome sequence of Candidatus Uab amorphum.</title>
        <authorList>
            <person name="Shiratori T."/>
            <person name="Suzuki S."/>
            <person name="Kakizawa Y."/>
            <person name="Ishida K."/>
        </authorList>
    </citation>
    <scope>NUCLEOTIDE SEQUENCE [LARGE SCALE GENOMIC DNA]</scope>
    <source>
        <strain evidence="11 12">SRT547</strain>
    </source>
</reference>
<evidence type="ECO:0000256" key="2">
    <source>
        <dbReference type="ARBA" id="ARBA00022670"/>
    </source>
</evidence>
<feature type="region of interest" description="Disordered" evidence="9">
    <location>
        <begin position="253"/>
        <end position="274"/>
    </location>
</feature>
<evidence type="ECO:0000256" key="5">
    <source>
        <dbReference type="ARBA" id="ARBA00022801"/>
    </source>
</evidence>
<proteinExistence type="inferred from homology"/>
<name>A0A5S9ITY2_UABAM</name>
<sequence length="355" mass="40693">MSNWRSCIVLTLCYLTTICYAQRECGYIPYLKLLSKDNPQVYEEIRDTETKLKKYVFKRQENAIPRKVRVIPVVVHIIWKDKRDNISDRQVHSQIQVLNEDYRKKRGTKGYTRHPLATDTMIEFRLAKVDAHWRKTTGITRTRTKVSVFQLEQMKFSELGGKDAWDTTRFLNIWVCRVRGGLLGYAQFPNGSRSLGQEKTNTTDGVVIGTRFFGRGGSAKKPFDLGRTATHEVGHWLGLRHIWGDGGCDKDDGVSDTPLAGRPNRGHPRQRPHSCGSEDMFENYMDYCDDNVQNVFTYEQAQRMNATLTLYRLGLCEWDAFGSGVDNGEVSGDDFFSDDANKNKDDDGGDFFDDH</sequence>
<dbReference type="RefSeq" id="WP_151970596.1">
    <property type="nucleotide sequence ID" value="NZ_AP019860.1"/>
</dbReference>
<organism evidence="11 12">
    <name type="scientific">Uabimicrobium amorphum</name>
    <dbReference type="NCBI Taxonomy" id="2596890"/>
    <lineage>
        <taxon>Bacteria</taxon>
        <taxon>Pseudomonadati</taxon>
        <taxon>Planctomycetota</taxon>
        <taxon>Candidatus Uabimicrobiia</taxon>
        <taxon>Candidatus Uabimicrobiales</taxon>
        <taxon>Candidatus Uabimicrobiaceae</taxon>
        <taxon>Candidatus Uabimicrobium</taxon>
    </lineage>
</organism>
<dbReference type="CDD" id="cd04275">
    <property type="entry name" value="ZnMc_pappalysin_like"/>
    <property type="match status" value="1"/>
</dbReference>
<evidence type="ECO:0000256" key="3">
    <source>
        <dbReference type="ARBA" id="ARBA00022723"/>
    </source>
</evidence>
<evidence type="ECO:0000256" key="4">
    <source>
        <dbReference type="ARBA" id="ARBA00022729"/>
    </source>
</evidence>
<keyword evidence="3" id="KW-0479">Metal-binding</keyword>
<evidence type="ECO:0000256" key="1">
    <source>
        <dbReference type="ARBA" id="ARBA00008721"/>
    </source>
</evidence>
<dbReference type="GO" id="GO:0046872">
    <property type="term" value="F:metal ion binding"/>
    <property type="evidence" value="ECO:0007669"/>
    <property type="project" value="UniProtKB-KW"/>
</dbReference>
<dbReference type="GO" id="GO:0006508">
    <property type="term" value="P:proteolysis"/>
    <property type="evidence" value="ECO:0007669"/>
    <property type="project" value="UniProtKB-KW"/>
</dbReference>
<feature type="region of interest" description="Disordered" evidence="9">
    <location>
        <begin position="334"/>
        <end position="355"/>
    </location>
</feature>
<dbReference type="Gene3D" id="3.40.390.10">
    <property type="entry name" value="Collagenase (Catalytic Domain)"/>
    <property type="match status" value="1"/>
</dbReference>
<dbReference type="EMBL" id="AP019860">
    <property type="protein sequence ID" value="BBM86545.1"/>
    <property type="molecule type" value="Genomic_DNA"/>
</dbReference>
<dbReference type="Proteomes" id="UP000326354">
    <property type="component" value="Chromosome"/>
</dbReference>
<dbReference type="InterPro" id="IPR008754">
    <property type="entry name" value="Peptidase_M43"/>
</dbReference>